<dbReference type="InterPro" id="IPR021906">
    <property type="entry name" value="BAF250/Osa"/>
</dbReference>
<organism evidence="3">
    <name type="scientific">Melanopsichium pennsylvanicum 4</name>
    <dbReference type="NCBI Taxonomy" id="1398559"/>
    <lineage>
        <taxon>Eukaryota</taxon>
        <taxon>Fungi</taxon>
        <taxon>Dikarya</taxon>
        <taxon>Basidiomycota</taxon>
        <taxon>Ustilaginomycotina</taxon>
        <taxon>Ustilaginomycetes</taxon>
        <taxon>Ustilaginales</taxon>
        <taxon>Ustilaginaceae</taxon>
        <taxon>Melanopsichium</taxon>
    </lineage>
</organism>
<dbReference type="InterPro" id="IPR003150">
    <property type="entry name" value="DNA-bd_RFX"/>
</dbReference>
<dbReference type="GO" id="GO:0006338">
    <property type="term" value="P:chromatin remodeling"/>
    <property type="evidence" value="ECO:0007669"/>
    <property type="project" value="InterPro"/>
</dbReference>
<sequence>MSYPHQSSSAGGAYMAPNPAVIHSQNTPHVPSQSQNMPGVPIQQHSQRPYPQSNTLLQHQHSFQRPIASLPSRHILAPQIPSNRPQFNAGRPQIASSMLQQRGSSTTLPRMTGDLSFRRVKLVGDGYEAPYLLPGPSNRILLSLKSGLSNQIDWALSRLVLLTHNHRDQAARDFTLDSVPGLADALLSFVHRLHAALTAQPATAWAASYFEQSAHAPDVGIGAPGDAGHQGTSSSQLVSSTAPSTALIKRITSSFAPDAAFNPSIDISHAALVRRALEAALALRNLSTHSSNARNMASIKGIFALIRDILRLPVTAIQTSSRTPSQDQVAPDHESGWLEIEGITELRLYVLDILDALASKVILTRRAASTAAISTALSLIDGQDSEKAPKEDVSSPGDDIFASLLSLALHSNDRAFLLGSLRCLSTMAALERNEAAFVEVTLQNGEQSPGLLQRCVELLPLTQDTELLEAVLDLLYQIVCIGNNAIKIATVLNTQRHRSQVSPSQQCSSTGFSSANANGVAATAKTAALIRLLTRNLQLGRIMWERLMPLKVPQDWLNNVPNRFNEAMRKRRELQIRIANETPQGRAKRKKLTSRERKSLLGLNEPDRGIAWMRMVFQRDPDSEVTQMEFWTAYKEEFSLQTDGVPLQPAAELIRAVGHVFPQAAAMVVPKQDGNPQRFVIRGISIKERDIDLLEPYRCHWATCPSAETDSLKAQRTHAKLHVQFASDGRCQWRRCNFDAKSYCMASTAEQKEVLMTHVLTHIKSDGTTTILANSIKCPKIVVDDDLRVVSGAEHTGEAANLLTAKTTGGGRVLRGKRGADGVEVAFNMDTRANGAVNGRVAPFNAISSLGTVDNPGSYVFDVTRTPSTGNDENLSPQGPAFTSILILRMLTRRAASLLQKAGSKQTKQAEDEEDAAAIRGQGDDKFGLPLPANFGSSNRAFKHAEVIDGDAASMEASGLSLWGGEEEDYETTEKWAVDAATRLLDSVQGVEEELMHHSSQNDILSSYINDTLMELRRRPSSVEGPVNVQMDPQLL</sequence>
<dbReference type="GO" id="GO:0016514">
    <property type="term" value="C:SWI/SNF complex"/>
    <property type="evidence" value="ECO:0007669"/>
    <property type="project" value="InterPro"/>
</dbReference>
<dbReference type="AlphaFoldDB" id="A0A077R0S8"/>
<dbReference type="EMBL" id="HG529676">
    <property type="protein sequence ID" value="CDI56085.1"/>
    <property type="molecule type" value="Genomic_DNA"/>
</dbReference>
<dbReference type="PANTHER" id="PTHR12656:SF5">
    <property type="entry name" value="TRITHORAX GROUP PROTEIN OSA"/>
    <property type="match status" value="1"/>
</dbReference>
<evidence type="ECO:0000259" key="2">
    <source>
        <dbReference type="PROSITE" id="PS51526"/>
    </source>
</evidence>
<feature type="compositionally biased region" description="Polar residues" evidence="1">
    <location>
        <begin position="1"/>
        <end position="10"/>
    </location>
</feature>
<dbReference type="GO" id="GO:0045893">
    <property type="term" value="P:positive regulation of DNA-templated transcription"/>
    <property type="evidence" value="ECO:0007669"/>
    <property type="project" value="TreeGrafter"/>
</dbReference>
<feature type="domain" description="RFX-type winged-helix" evidence="2">
    <location>
        <begin position="609"/>
        <end position="688"/>
    </location>
</feature>
<reference evidence="3" key="1">
    <citation type="journal article" date="2014" name="Genome Biol. Evol.">
        <title>Gene Loss Rather Than Gene Gain Is Associated with a Host Jump from Monocots to Dicots in the Smut Fungus Melanopsichium pennsylvanicum.</title>
        <authorList>
            <person name="Sharma R."/>
            <person name="Mishra B."/>
            <person name="Runge F."/>
            <person name="Thines M."/>
        </authorList>
    </citation>
    <scope>NUCLEOTIDE SEQUENCE</scope>
    <source>
        <strain evidence="3">4</strain>
    </source>
</reference>
<feature type="region of interest" description="Disordered" evidence="1">
    <location>
        <begin position="1"/>
        <end position="51"/>
    </location>
</feature>
<accession>A0A077R0S8</accession>
<proteinExistence type="predicted"/>
<dbReference type="InterPro" id="IPR016024">
    <property type="entry name" value="ARM-type_fold"/>
</dbReference>
<dbReference type="SUPFAM" id="SSF48371">
    <property type="entry name" value="ARM repeat"/>
    <property type="match status" value="1"/>
</dbReference>
<dbReference type="GO" id="GO:0005654">
    <property type="term" value="C:nucleoplasm"/>
    <property type="evidence" value="ECO:0007669"/>
    <property type="project" value="TreeGrafter"/>
</dbReference>
<dbReference type="PROSITE" id="PS51526">
    <property type="entry name" value="RFX_DBD"/>
    <property type="match status" value="1"/>
</dbReference>
<dbReference type="GO" id="GO:0006357">
    <property type="term" value="P:regulation of transcription by RNA polymerase II"/>
    <property type="evidence" value="ECO:0007669"/>
    <property type="project" value="TreeGrafter"/>
</dbReference>
<dbReference type="PANTHER" id="PTHR12656">
    <property type="entry name" value="BRG-1 ASSOCIATED FACTOR 250 BAF250"/>
    <property type="match status" value="1"/>
</dbReference>
<protein>
    <recommendedName>
        <fullName evidence="2">RFX-type winged-helix domain-containing protein</fullName>
    </recommendedName>
</protein>
<evidence type="ECO:0000313" key="3">
    <source>
        <dbReference type="EMBL" id="CDI56085.1"/>
    </source>
</evidence>
<dbReference type="GO" id="GO:0031491">
    <property type="term" value="F:nucleosome binding"/>
    <property type="evidence" value="ECO:0007669"/>
    <property type="project" value="TreeGrafter"/>
</dbReference>
<feature type="compositionally biased region" description="Polar residues" evidence="1">
    <location>
        <begin position="23"/>
        <end position="51"/>
    </location>
</feature>
<dbReference type="GO" id="GO:0035060">
    <property type="term" value="C:brahma complex"/>
    <property type="evidence" value="ECO:0007669"/>
    <property type="project" value="InterPro"/>
</dbReference>
<dbReference type="GO" id="GO:0003677">
    <property type="term" value="F:DNA binding"/>
    <property type="evidence" value="ECO:0007669"/>
    <property type="project" value="InterPro"/>
</dbReference>
<evidence type="ECO:0000256" key="1">
    <source>
        <dbReference type="SAM" id="MobiDB-lite"/>
    </source>
</evidence>
<name>A0A077R0S8_9BASI</name>